<dbReference type="PANTHER" id="PTHR45532">
    <property type="entry name" value="WD REPEAT-CONTAINING PROTEIN 97"/>
    <property type="match status" value="1"/>
</dbReference>
<evidence type="ECO:0000256" key="2">
    <source>
        <dbReference type="ARBA" id="ARBA00022737"/>
    </source>
</evidence>
<dbReference type="PANTHER" id="PTHR45532:SF1">
    <property type="entry name" value="WD REPEAT-CONTAINING PROTEIN 97"/>
    <property type="match status" value="1"/>
</dbReference>
<feature type="compositionally biased region" description="Polar residues" evidence="4">
    <location>
        <begin position="996"/>
        <end position="1011"/>
    </location>
</feature>
<dbReference type="InterPro" id="IPR011047">
    <property type="entry name" value="Quinoprotein_ADH-like_sf"/>
</dbReference>
<dbReference type="PROSITE" id="PS50082">
    <property type="entry name" value="WD_REPEATS_2"/>
    <property type="match status" value="2"/>
</dbReference>
<sequence>MLQNAVIHAEYTFTGHNAVINAICYNRHQDCFVTSDDMCLRLWSTSRGELRCVNLPARTSHYIQAIEYLESRQLYVASALDGTIKMYDLQLNELTALFTGQGNIMTMAFDSRHNRLFTGGVDGCAAWLIRGKPLIGNGAESTINPHYELSPLPTFFLPPGATASLYHATKKKNNKSTSSPRRGHDSLPGSRAPHLRPWIQNLYLNSEKTRLYAQSKHSVDVFSAVDGHFIESYTELLTSEQGPIMACVMHEKTQYLVCGCMNGSIYVFSVHPVSIVHVFRDHTASVTSLAVHSSSGLILSSSLDGSIRLWDLEARRQVHRLDIGQPVHALELLVPHANPCRFHCRVRSTVQLFRIQSTIKEHMPCLSPISILQRVLFPSVVHEDAVIATSDHHGIPSTAESTDSATNAAGMLQQVIVAAGVDKTIRLFSGRAANEAPNFTWIPEENALDVIGFALNPVSNHLYLLLESRRMLQVDARQRDKEESSIERIVILDTAPAPIMTGNTSPTRSTGARTPVQHGDIHVICCCYYPPLFRPVMRARRSSHDVTGVTSSIDLGAGSPSAVAQARWAGRTFMRRQSVSLNDSFLPHGQPTHGDSEHPEEPEIVTSEHDWVVAGSELGQLIFWHSGLSNSLQESVSIDAHDAAVIALCASAASPMLVSLDDAHTIHVWQFQPLFTLRHVLTVAERPTCFVLSPTSELLLSGFEDGTVILMDLSDLSDVETYATEDNHSAMICAADFLDEKQLCLTASVDATIKVWDQQKTLLRQVTIAVAFTSLCFMNSSGDVMAGLSSGIFILPRNDVLPDRLPLPNQRKINRRRQKELKQRQEEEQRLKQAAEGPTVLVPGLRAHPGHDRRRVAIAAHGHLDEHSQSFPQHRRVDEAAPDQSDSQQASNQTPEGPSREVSTVAAKKKKQIDEELLQVVNRPVATVQPPVLRPQNHTDVNRMLEIPKPPSESQNLRDDANADWRDTLLPSSTSRPDPSFSLRPRRKPRLPSSPVHLQSLSNNARTSSPRTARLNHATTTTEMTSLMPTPPGVSDASSGYTSLGFNNATTSPIQYCKHQAPVPPKQKTPRKLWNAIGGEDRRLIVLQRNLPPVT</sequence>
<dbReference type="Proteomes" id="UP001146120">
    <property type="component" value="Unassembled WGS sequence"/>
</dbReference>
<dbReference type="InterPro" id="IPR036322">
    <property type="entry name" value="WD40_repeat_dom_sf"/>
</dbReference>
<evidence type="ECO:0000256" key="4">
    <source>
        <dbReference type="SAM" id="MobiDB-lite"/>
    </source>
</evidence>
<feature type="compositionally biased region" description="Polar residues" evidence="4">
    <location>
        <begin position="884"/>
        <end position="896"/>
    </location>
</feature>
<feature type="region of interest" description="Disordered" evidence="4">
    <location>
        <begin position="929"/>
        <end position="1041"/>
    </location>
</feature>
<gene>
    <name evidence="5" type="ORF">N0F65_003181</name>
</gene>
<dbReference type="EMBL" id="DAKRPA010000024">
    <property type="protein sequence ID" value="DBA02993.1"/>
    <property type="molecule type" value="Genomic_DNA"/>
</dbReference>
<name>A0AAV2Z7P4_9STRA</name>
<protein>
    <submittedName>
        <fullName evidence="5">Uncharacterized protein</fullName>
    </submittedName>
</protein>
<feature type="compositionally biased region" description="Basic and acidic residues" evidence="4">
    <location>
        <begin position="820"/>
        <end position="833"/>
    </location>
</feature>
<dbReference type="Gene3D" id="2.130.10.10">
    <property type="entry name" value="YVTN repeat-like/Quinoprotein amine dehydrogenase"/>
    <property type="match status" value="3"/>
</dbReference>
<dbReference type="SMART" id="SM00320">
    <property type="entry name" value="WD40"/>
    <property type="match status" value="9"/>
</dbReference>
<keyword evidence="1 3" id="KW-0853">WD repeat</keyword>
<dbReference type="InterPro" id="IPR015943">
    <property type="entry name" value="WD40/YVTN_repeat-like_dom_sf"/>
</dbReference>
<keyword evidence="2" id="KW-0677">Repeat</keyword>
<feature type="compositionally biased region" description="Basic and acidic residues" evidence="4">
    <location>
        <begin position="956"/>
        <end position="967"/>
    </location>
</feature>
<dbReference type="SUPFAM" id="SSF50998">
    <property type="entry name" value="Quinoprotein alcohol dehydrogenase-like"/>
    <property type="match status" value="1"/>
</dbReference>
<feature type="repeat" description="WD" evidence="3">
    <location>
        <begin position="725"/>
        <end position="757"/>
    </location>
</feature>
<keyword evidence="6" id="KW-1185">Reference proteome</keyword>
<dbReference type="AlphaFoldDB" id="A0AAV2Z7P4"/>
<dbReference type="PROSITE" id="PS00678">
    <property type="entry name" value="WD_REPEATS_1"/>
    <property type="match status" value="1"/>
</dbReference>
<dbReference type="SUPFAM" id="SSF50978">
    <property type="entry name" value="WD40 repeat-like"/>
    <property type="match status" value="1"/>
</dbReference>
<accession>A0AAV2Z7P4</accession>
<comment type="caution">
    <text evidence="5">The sequence shown here is derived from an EMBL/GenBank/DDBJ whole genome shotgun (WGS) entry which is preliminary data.</text>
</comment>
<feature type="compositionally biased region" description="Low complexity" evidence="4">
    <location>
        <begin position="1019"/>
        <end position="1028"/>
    </location>
</feature>
<evidence type="ECO:0000256" key="3">
    <source>
        <dbReference type="PROSITE-ProRule" id="PRU00221"/>
    </source>
</evidence>
<reference evidence="5" key="1">
    <citation type="submission" date="2022-11" db="EMBL/GenBank/DDBJ databases">
        <authorList>
            <person name="Morgan W.R."/>
            <person name="Tartar A."/>
        </authorList>
    </citation>
    <scope>NUCLEOTIDE SEQUENCE</scope>
    <source>
        <strain evidence="5">ARSEF 373</strain>
    </source>
</reference>
<dbReference type="Pfam" id="PF00400">
    <property type="entry name" value="WD40"/>
    <property type="match status" value="3"/>
</dbReference>
<evidence type="ECO:0000313" key="5">
    <source>
        <dbReference type="EMBL" id="DBA02993.1"/>
    </source>
</evidence>
<reference evidence="5" key="2">
    <citation type="journal article" date="2023" name="Microbiol Resour">
        <title>Decontamination and Annotation of the Draft Genome Sequence of the Oomycete Lagenidium giganteum ARSEF 373.</title>
        <authorList>
            <person name="Morgan W.R."/>
            <person name="Tartar A."/>
        </authorList>
    </citation>
    <scope>NUCLEOTIDE SEQUENCE</scope>
    <source>
        <strain evidence="5">ARSEF 373</strain>
    </source>
</reference>
<dbReference type="InterPro" id="IPR001680">
    <property type="entry name" value="WD40_rpt"/>
</dbReference>
<feature type="region of interest" description="Disordered" evidence="4">
    <location>
        <begin position="864"/>
        <end position="908"/>
    </location>
</feature>
<feature type="region of interest" description="Disordered" evidence="4">
    <location>
        <begin position="170"/>
        <end position="193"/>
    </location>
</feature>
<dbReference type="InterPro" id="IPR019775">
    <property type="entry name" value="WD40_repeat_CS"/>
</dbReference>
<feature type="repeat" description="WD" evidence="3">
    <location>
        <begin position="279"/>
        <end position="320"/>
    </location>
</feature>
<dbReference type="PROSITE" id="PS50294">
    <property type="entry name" value="WD_REPEATS_REGION"/>
    <property type="match status" value="2"/>
</dbReference>
<feature type="region of interest" description="Disordered" evidence="4">
    <location>
        <begin position="804"/>
        <end position="850"/>
    </location>
</feature>
<evidence type="ECO:0000256" key="1">
    <source>
        <dbReference type="ARBA" id="ARBA00022574"/>
    </source>
</evidence>
<organism evidence="5 6">
    <name type="scientific">Lagenidium giganteum</name>
    <dbReference type="NCBI Taxonomy" id="4803"/>
    <lineage>
        <taxon>Eukaryota</taxon>
        <taxon>Sar</taxon>
        <taxon>Stramenopiles</taxon>
        <taxon>Oomycota</taxon>
        <taxon>Peronosporomycetes</taxon>
        <taxon>Pythiales</taxon>
        <taxon>Pythiaceae</taxon>
    </lineage>
</organism>
<proteinExistence type="predicted"/>
<evidence type="ECO:0000313" key="6">
    <source>
        <dbReference type="Proteomes" id="UP001146120"/>
    </source>
</evidence>